<feature type="transmembrane region" description="Helical" evidence="6">
    <location>
        <begin position="275"/>
        <end position="292"/>
    </location>
</feature>
<feature type="transmembrane region" description="Helical" evidence="6">
    <location>
        <begin position="105"/>
        <end position="122"/>
    </location>
</feature>
<dbReference type="Proteomes" id="UP000076577">
    <property type="component" value="Unassembled WGS sequence"/>
</dbReference>
<keyword evidence="3 6" id="KW-0812">Transmembrane</keyword>
<dbReference type="InterPro" id="IPR037185">
    <property type="entry name" value="EmrE-like"/>
</dbReference>
<evidence type="ECO:0000313" key="8">
    <source>
        <dbReference type="EMBL" id="KZL18728.1"/>
    </source>
</evidence>
<organism evidence="8 9">
    <name type="scientific">Pseudovibrio axinellae</name>
    <dbReference type="NCBI Taxonomy" id="989403"/>
    <lineage>
        <taxon>Bacteria</taxon>
        <taxon>Pseudomonadati</taxon>
        <taxon>Pseudomonadota</taxon>
        <taxon>Alphaproteobacteria</taxon>
        <taxon>Hyphomicrobiales</taxon>
        <taxon>Stappiaceae</taxon>
        <taxon>Pseudovibrio</taxon>
    </lineage>
</organism>
<dbReference type="GO" id="GO:0005886">
    <property type="term" value="C:plasma membrane"/>
    <property type="evidence" value="ECO:0007669"/>
    <property type="project" value="UniProtKB-SubCell"/>
</dbReference>
<comment type="caution">
    <text evidence="8">The sequence shown here is derived from an EMBL/GenBank/DDBJ whole genome shotgun (WGS) entry which is preliminary data.</text>
</comment>
<feature type="transmembrane region" description="Helical" evidence="6">
    <location>
        <begin position="220"/>
        <end position="238"/>
    </location>
</feature>
<dbReference type="SUPFAM" id="SSF103481">
    <property type="entry name" value="Multidrug resistance efflux transporter EmrE"/>
    <property type="match status" value="1"/>
</dbReference>
<gene>
    <name evidence="8" type="primary">yddG</name>
    <name evidence="8" type="ORF">PsAD2_02243</name>
</gene>
<feature type="transmembrane region" description="Helical" evidence="6">
    <location>
        <begin position="159"/>
        <end position="178"/>
    </location>
</feature>
<keyword evidence="4 6" id="KW-1133">Transmembrane helix</keyword>
<evidence type="ECO:0000256" key="2">
    <source>
        <dbReference type="ARBA" id="ARBA00022475"/>
    </source>
</evidence>
<accession>A0A165YCY2</accession>
<evidence type="ECO:0000313" key="9">
    <source>
        <dbReference type="Proteomes" id="UP000076577"/>
    </source>
</evidence>
<dbReference type="PANTHER" id="PTHR32322:SF18">
    <property type="entry name" value="S-ADENOSYLMETHIONINE_S-ADENOSYLHOMOCYSTEINE TRANSPORTER"/>
    <property type="match status" value="1"/>
</dbReference>
<keyword evidence="2" id="KW-1003">Cell membrane</keyword>
<keyword evidence="9" id="KW-1185">Reference proteome</keyword>
<feature type="transmembrane region" description="Helical" evidence="6">
    <location>
        <begin position="43"/>
        <end position="60"/>
    </location>
</feature>
<proteinExistence type="predicted"/>
<evidence type="ECO:0000256" key="6">
    <source>
        <dbReference type="SAM" id="Phobius"/>
    </source>
</evidence>
<feature type="transmembrane region" description="Helical" evidence="6">
    <location>
        <begin position="190"/>
        <end position="208"/>
    </location>
</feature>
<name>A0A165YCY2_9HYPH</name>
<reference evidence="8 9" key="1">
    <citation type="journal article" date="2016" name="Front. Microbiol.">
        <title>Comparative Genomic Analysis Reveals a Diverse Repertoire of Genes Involved in Prokaryote-Eukaryote Interactions within the Pseudovibrio Genus.</title>
        <authorList>
            <person name="Romano S."/>
            <person name="Fernandez-Guerra A."/>
            <person name="Reen F.J."/>
            <person name="Glockner F.O."/>
            <person name="Crowley S.P."/>
            <person name="O'Sullivan O."/>
            <person name="Cotter P.D."/>
            <person name="Adams C."/>
            <person name="Dobson A.D."/>
            <person name="O'Gara F."/>
        </authorList>
    </citation>
    <scope>NUCLEOTIDE SEQUENCE [LARGE SCALE GENOMIC DNA]</scope>
    <source>
        <strain evidence="8 9">Ad2</strain>
    </source>
</reference>
<dbReference type="RefSeq" id="WP_068005848.1">
    <property type="nucleotide sequence ID" value="NZ_FOFM01000001.1"/>
</dbReference>
<comment type="subcellular location">
    <subcellularLocation>
        <location evidence="1">Cell membrane</location>
        <topology evidence="1">Multi-pass membrane protein</topology>
    </subcellularLocation>
</comment>
<evidence type="ECO:0000256" key="5">
    <source>
        <dbReference type="ARBA" id="ARBA00023136"/>
    </source>
</evidence>
<feature type="domain" description="EamA" evidence="7">
    <location>
        <begin position="160"/>
        <end position="290"/>
    </location>
</feature>
<evidence type="ECO:0000256" key="4">
    <source>
        <dbReference type="ARBA" id="ARBA00022989"/>
    </source>
</evidence>
<keyword evidence="5 6" id="KW-0472">Membrane</keyword>
<evidence type="ECO:0000256" key="3">
    <source>
        <dbReference type="ARBA" id="ARBA00022692"/>
    </source>
</evidence>
<evidence type="ECO:0000259" key="7">
    <source>
        <dbReference type="Pfam" id="PF00892"/>
    </source>
</evidence>
<dbReference type="Pfam" id="PF00892">
    <property type="entry name" value="EamA"/>
    <property type="match status" value="2"/>
</dbReference>
<dbReference type="PATRIC" id="fig|989403.3.peg.2395"/>
<feature type="transmembrane region" description="Helical" evidence="6">
    <location>
        <begin position="129"/>
        <end position="147"/>
    </location>
</feature>
<dbReference type="OrthoDB" id="9795732at2"/>
<feature type="transmembrane region" description="Helical" evidence="6">
    <location>
        <begin position="12"/>
        <end position="31"/>
    </location>
</feature>
<dbReference type="PANTHER" id="PTHR32322">
    <property type="entry name" value="INNER MEMBRANE TRANSPORTER"/>
    <property type="match status" value="1"/>
</dbReference>
<protein>
    <submittedName>
        <fullName evidence="8">Aromatic amino acid exporter YddG</fullName>
    </submittedName>
</protein>
<dbReference type="EMBL" id="LMCB01000017">
    <property type="protein sequence ID" value="KZL18728.1"/>
    <property type="molecule type" value="Genomic_DNA"/>
</dbReference>
<dbReference type="InterPro" id="IPR000620">
    <property type="entry name" value="EamA_dom"/>
</dbReference>
<dbReference type="InterPro" id="IPR050638">
    <property type="entry name" value="AA-Vitamin_Transporters"/>
</dbReference>
<dbReference type="AlphaFoldDB" id="A0A165YCY2"/>
<feature type="transmembrane region" description="Helical" evidence="6">
    <location>
        <begin position="72"/>
        <end position="93"/>
    </location>
</feature>
<sequence>MHTTKPTGPARPATMIGSISILLWGTLAILTKLTGDQFPPFQLLAMTFTIATLTLSGKLLTGKADVSSILKLPLTGWLLGVGGLFGFHALYFVALQNAPAVEAGLVAYIWPLLIVLFSALLPDETLTRWHVSGALIALGGYWVLLGWNNAAGNLQWEYLIGYLAAAGCALIWSSYSVLSRLIKNTSSDAVIGYCALTALLGWSSHFLWEQTAVPSSLTQIIAVVGLGLGPVGIAFYTWDFGVKHGNVQLLGVFAYGAPLISTLLLIMFGEGTLEANVIIAALAIAGGSLIAAKRAAKG</sequence>
<evidence type="ECO:0000256" key="1">
    <source>
        <dbReference type="ARBA" id="ARBA00004651"/>
    </source>
</evidence>
<feature type="transmembrane region" description="Helical" evidence="6">
    <location>
        <begin position="250"/>
        <end position="269"/>
    </location>
</feature>
<feature type="domain" description="EamA" evidence="7">
    <location>
        <begin position="18"/>
        <end position="145"/>
    </location>
</feature>